<feature type="transmembrane region" description="Helical" evidence="2">
    <location>
        <begin position="63"/>
        <end position="85"/>
    </location>
</feature>
<feature type="transmembrane region" description="Helical" evidence="2">
    <location>
        <begin position="36"/>
        <end position="57"/>
    </location>
</feature>
<comment type="caution">
    <text evidence="3">The sequence shown here is derived from an EMBL/GenBank/DDBJ whole genome shotgun (WGS) entry which is preliminary data.</text>
</comment>
<dbReference type="Proteomes" id="UP000037778">
    <property type="component" value="Unassembled WGS sequence"/>
</dbReference>
<reference evidence="3 4" key="1">
    <citation type="journal article" date="2015" name="Genome Biol. Evol.">
        <title>Functionally Structured Genomes in Lactobacillus kunkeei Colonizing the Honey Crop and Food Products of Honeybees and Stingless Bees.</title>
        <authorList>
            <person name="Tamarit D."/>
            <person name="Ellegaard K.M."/>
            <person name="Wikander J."/>
            <person name="Olofsson T."/>
            <person name="Vasquez A."/>
            <person name="Andersson S.G."/>
        </authorList>
    </citation>
    <scope>NUCLEOTIDE SEQUENCE [LARGE SCALE GENOMIC DNA]</scope>
    <source>
        <strain evidence="3 4">LAko</strain>
    </source>
</reference>
<sequence>MSNLNLLLIFLSWGINSYILYQYIKKKINRPNTLDRYFYALISGAVILFVLKELFFFLKIHSIINVIMLIILDVAVLALVATFFVNRLHVNTQEVFGISNPKRKFLYAVLAFFFIFAITGATIPNKWSYADSNETVVHHKKKNDKSKKKTTPKKKKEEQFTVYKVNVTKISENSSHDYLEVSGTTKASDGSKIYVSMNDKDHPDTTTNAFNNSDEEDMATVKDHKFTAYVAINHISNDENYKVGSELEFLISAFSGIKHDAEDDFSDDQVSKLIDESTLGKYKITKAIHDQFKPASDKKEDTDSDNDNDDSDYDSNDDETDDSNDYEADIDESRYTDDLKDDVYDQLSDELNIDKVKVGGQFTFNPASLVVSIYSPDFYERPDYDYEYIADALKVIKDYDPEDFKGGIEVILYGQVVTAYDTEYRPIQSYSFDGDTVAKVNPDNLSEEAMEILSTDHYYIHFNN</sequence>
<dbReference type="AlphaFoldDB" id="A0A0M9DDN2"/>
<keyword evidence="2" id="KW-1133">Transmembrane helix</keyword>
<evidence type="ECO:0000313" key="3">
    <source>
        <dbReference type="EMBL" id="KOY76820.1"/>
    </source>
</evidence>
<keyword evidence="2" id="KW-0812">Transmembrane</keyword>
<name>A0A0M9DDN2_9LACO</name>
<evidence type="ECO:0000256" key="1">
    <source>
        <dbReference type="SAM" id="MobiDB-lite"/>
    </source>
</evidence>
<dbReference type="EMBL" id="JXCY01000004">
    <property type="protein sequence ID" value="KOY76820.1"/>
    <property type="molecule type" value="Genomic_DNA"/>
</dbReference>
<gene>
    <name evidence="3" type="ORF">RZ71_12770</name>
</gene>
<keyword evidence="4" id="KW-1185">Reference proteome</keyword>
<feature type="transmembrane region" description="Helical" evidence="2">
    <location>
        <begin position="105"/>
        <end position="123"/>
    </location>
</feature>
<keyword evidence="2" id="KW-0472">Membrane</keyword>
<feature type="compositionally biased region" description="Acidic residues" evidence="1">
    <location>
        <begin position="302"/>
        <end position="330"/>
    </location>
</feature>
<evidence type="ECO:0000256" key="2">
    <source>
        <dbReference type="SAM" id="Phobius"/>
    </source>
</evidence>
<dbReference type="RefSeq" id="WP_053791614.1">
    <property type="nucleotide sequence ID" value="NZ_JXCY01000004.1"/>
</dbReference>
<proteinExistence type="predicted"/>
<feature type="region of interest" description="Disordered" evidence="1">
    <location>
        <begin position="293"/>
        <end position="335"/>
    </location>
</feature>
<dbReference type="PATRIC" id="fig|148814.8.peg.472"/>
<protein>
    <submittedName>
        <fullName evidence="3">Uncharacterized protein</fullName>
    </submittedName>
</protein>
<feature type="transmembrane region" description="Helical" evidence="2">
    <location>
        <begin position="6"/>
        <end position="24"/>
    </location>
</feature>
<accession>A0A0M9DDN2</accession>
<evidence type="ECO:0000313" key="4">
    <source>
        <dbReference type="Proteomes" id="UP000037778"/>
    </source>
</evidence>
<organism evidence="3 4">
    <name type="scientific">Apilactobacillus kunkeei</name>
    <dbReference type="NCBI Taxonomy" id="148814"/>
    <lineage>
        <taxon>Bacteria</taxon>
        <taxon>Bacillati</taxon>
        <taxon>Bacillota</taxon>
        <taxon>Bacilli</taxon>
        <taxon>Lactobacillales</taxon>
        <taxon>Lactobacillaceae</taxon>
        <taxon>Apilactobacillus</taxon>
    </lineage>
</organism>